<keyword evidence="1" id="KW-0732">Signal</keyword>
<evidence type="ECO:0000313" key="3">
    <source>
        <dbReference type="Proteomes" id="UP000006038"/>
    </source>
</evidence>
<sequence>MSFSFLLLYIITEKNLPVAAAFCIQDFVFARDEKQREAGRVVQVIPTDTNNYLYPSDALYMLVRGCLAVIINGKLRLLIKHIHNLG</sequence>
<dbReference type="Proteomes" id="UP000006038">
    <property type="component" value="Chromosome 3"/>
</dbReference>
<feature type="signal peptide" evidence="1">
    <location>
        <begin position="1"/>
        <end position="21"/>
    </location>
</feature>
<reference evidence="2" key="1">
    <citation type="journal article" date="2013" name="Nat. Commun.">
        <title>Whole-genome sequencing of Oryza brachyantha reveals mechanisms underlying Oryza genome evolution.</title>
        <authorList>
            <person name="Chen J."/>
            <person name="Huang Q."/>
            <person name="Gao D."/>
            <person name="Wang J."/>
            <person name="Lang Y."/>
            <person name="Liu T."/>
            <person name="Li B."/>
            <person name="Bai Z."/>
            <person name="Luis Goicoechea J."/>
            <person name="Liang C."/>
            <person name="Chen C."/>
            <person name="Zhang W."/>
            <person name="Sun S."/>
            <person name="Liao Y."/>
            <person name="Zhang X."/>
            <person name="Yang L."/>
            <person name="Song C."/>
            <person name="Wang M."/>
            <person name="Shi J."/>
            <person name="Liu G."/>
            <person name="Liu J."/>
            <person name="Zhou H."/>
            <person name="Zhou W."/>
            <person name="Yu Q."/>
            <person name="An N."/>
            <person name="Chen Y."/>
            <person name="Cai Q."/>
            <person name="Wang B."/>
            <person name="Liu B."/>
            <person name="Min J."/>
            <person name="Huang Y."/>
            <person name="Wu H."/>
            <person name="Li Z."/>
            <person name="Zhang Y."/>
            <person name="Yin Y."/>
            <person name="Song W."/>
            <person name="Jiang J."/>
            <person name="Jackson S.A."/>
            <person name="Wing R.A."/>
            <person name="Wang J."/>
            <person name="Chen M."/>
        </authorList>
    </citation>
    <scope>NUCLEOTIDE SEQUENCE [LARGE SCALE GENOMIC DNA]</scope>
    <source>
        <strain evidence="2">cv. IRGC 101232</strain>
    </source>
</reference>
<proteinExistence type="predicted"/>
<feature type="chain" id="PRO_5003774164" evidence="1">
    <location>
        <begin position="22"/>
        <end position="86"/>
    </location>
</feature>
<evidence type="ECO:0000313" key="2">
    <source>
        <dbReference type="EnsemblPlants" id="OB03G36810.1"/>
    </source>
</evidence>
<organism evidence="2">
    <name type="scientific">Oryza brachyantha</name>
    <name type="common">malo sina</name>
    <dbReference type="NCBI Taxonomy" id="4533"/>
    <lineage>
        <taxon>Eukaryota</taxon>
        <taxon>Viridiplantae</taxon>
        <taxon>Streptophyta</taxon>
        <taxon>Embryophyta</taxon>
        <taxon>Tracheophyta</taxon>
        <taxon>Spermatophyta</taxon>
        <taxon>Magnoliopsida</taxon>
        <taxon>Liliopsida</taxon>
        <taxon>Poales</taxon>
        <taxon>Poaceae</taxon>
        <taxon>BOP clade</taxon>
        <taxon>Oryzoideae</taxon>
        <taxon>Oryzeae</taxon>
        <taxon>Oryzinae</taxon>
        <taxon>Oryza</taxon>
    </lineage>
</organism>
<dbReference type="HOGENOM" id="CLU_2504458_0_0_1"/>
<dbReference type="Gramene" id="OB03G36810.1">
    <property type="protein sequence ID" value="OB03G36810.1"/>
    <property type="gene ID" value="OB03G36810"/>
</dbReference>
<protein>
    <submittedName>
        <fullName evidence="2">Uncharacterized protein</fullName>
    </submittedName>
</protein>
<accession>J3LRK5</accession>
<dbReference type="AlphaFoldDB" id="J3LRK5"/>
<reference evidence="2" key="2">
    <citation type="submission" date="2013-04" db="UniProtKB">
        <authorList>
            <consortium name="EnsemblPlants"/>
        </authorList>
    </citation>
    <scope>IDENTIFICATION</scope>
</reference>
<keyword evidence="3" id="KW-1185">Reference proteome</keyword>
<evidence type="ECO:0000256" key="1">
    <source>
        <dbReference type="SAM" id="SignalP"/>
    </source>
</evidence>
<name>J3LRK5_ORYBR</name>
<dbReference type="EnsemblPlants" id="OB03G36810.1">
    <property type="protein sequence ID" value="OB03G36810.1"/>
    <property type="gene ID" value="OB03G36810"/>
</dbReference>